<feature type="compositionally biased region" description="Low complexity" evidence="1">
    <location>
        <begin position="201"/>
        <end position="210"/>
    </location>
</feature>
<feature type="compositionally biased region" description="Low complexity" evidence="1">
    <location>
        <begin position="340"/>
        <end position="354"/>
    </location>
</feature>
<feature type="compositionally biased region" description="Basic residues" evidence="1">
    <location>
        <begin position="147"/>
        <end position="156"/>
    </location>
</feature>
<feature type="compositionally biased region" description="Acidic residues" evidence="1">
    <location>
        <begin position="94"/>
        <end position="116"/>
    </location>
</feature>
<feature type="region of interest" description="Disordered" evidence="1">
    <location>
        <begin position="1"/>
        <end position="22"/>
    </location>
</feature>
<organism evidence="2 3">
    <name type="scientific">Phytophthora rubi</name>
    <dbReference type="NCBI Taxonomy" id="129364"/>
    <lineage>
        <taxon>Eukaryota</taxon>
        <taxon>Sar</taxon>
        <taxon>Stramenopiles</taxon>
        <taxon>Oomycota</taxon>
        <taxon>Peronosporomycetes</taxon>
        <taxon>Peronosporales</taxon>
        <taxon>Peronosporaceae</taxon>
        <taxon>Phytophthora</taxon>
    </lineage>
</organism>
<dbReference type="EMBL" id="QXFT01000985">
    <property type="protein sequence ID" value="KAE9332044.1"/>
    <property type="molecule type" value="Genomic_DNA"/>
</dbReference>
<feature type="compositionally biased region" description="Low complexity" evidence="1">
    <location>
        <begin position="447"/>
        <end position="480"/>
    </location>
</feature>
<feature type="compositionally biased region" description="Basic and acidic residues" evidence="1">
    <location>
        <begin position="427"/>
        <end position="446"/>
    </location>
</feature>
<sequence length="508" mass="55694">MRGSTSAPSAGASASASAAPPAALTTVALSAIEDMAAVEKRSSDSPATPIEASAVSDTTMSSSSDRCSSCSCSSSDSSADALDDDYGAHVLSSSEEEEEDDDDDEQGDDEEEDDEQQNPASHFLVKPMPSRLQVCPVDDLAVEDEKRRRRSRRNLKNKSNGKNAPLNGASRDAESLPSTPSPIMVRTRRSGSSPTLCTIDSSVANASSVNRNRRPSSARERRHTSAQQPAAVGPSNDTVLAPAVPLLRKDSAAIRRQYWSQLGFSLSRSDLEKSTGRKKERREGLKVRLNDADVKNENGAKGFLRFITSWYAPITAISAEDKSSTSRKDKARSTSARQLRSSMSRVSASSSSAVDTPTPKRGVRFNEEAELFYIPLHRDYSKRQRDCMWHTRAQFVAMVERNLDAVYEEMEREYEAQLENEYLENEGMAREEARQRTIEAQQRKAAESAAEAEAARRSLSPPLSRSSSTMSSSVPTLTLSQKQVLVSPRARSSHDLRFKYLKHLGIDS</sequence>
<dbReference type="AlphaFoldDB" id="A0A6A4F361"/>
<name>A0A6A4F361_9STRA</name>
<dbReference type="Proteomes" id="UP000434957">
    <property type="component" value="Unassembled WGS sequence"/>
</dbReference>
<gene>
    <name evidence="2" type="ORF">PR003_g14705</name>
</gene>
<feature type="region of interest" description="Disordered" evidence="1">
    <location>
        <begin position="425"/>
        <end position="485"/>
    </location>
</feature>
<feature type="region of interest" description="Disordered" evidence="1">
    <location>
        <begin position="321"/>
        <end position="360"/>
    </location>
</feature>
<feature type="compositionally biased region" description="Basic residues" evidence="1">
    <location>
        <begin position="211"/>
        <end position="224"/>
    </location>
</feature>
<evidence type="ECO:0000313" key="2">
    <source>
        <dbReference type="EMBL" id="KAE9332044.1"/>
    </source>
</evidence>
<accession>A0A6A4F361</accession>
<comment type="caution">
    <text evidence="2">The sequence shown here is derived from an EMBL/GenBank/DDBJ whole genome shotgun (WGS) entry which is preliminary data.</text>
</comment>
<evidence type="ECO:0000256" key="1">
    <source>
        <dbReference type="SAM" id="MobiDB-lite"/>
    </source>
</evidence>
<feature type="region of interest" description="Disordered" evidence="1">
    <location>
        <begin position="38"/>
        <end position="238"/>
    </location>
</feature>
<keyword evidence="3" id="KW-1185">Reference proteome</keyword>
<feature type="compositionally biased region" description="Basic and acidic residues" evidence="1">
    <location>
        <begin position="321"/>
        <end position="332"/>
    </location>
</feature>
<protein>
    <submittedName>
        <fullName evidence="2">Uncharacterized protein</fullName>
    </submittedName>
</protein>
<evidence type="ECO:0000313" key="3">
    <source>
        <dbReference type="Proteomes" id="UP000434957"/>
    </source>
</evidence>
<proteinExistence type="predicted"/>
<reference evidence="2 3" key="1">
    <citation type="submission" date="2018-08" db="EMBL/GenBank/DDBJ databases">
        <title>Genomic investigation of the strawberry pathogen Phytophthora fragariae indicates pathogenicity is determined by transcriptional variation in three key races.</title>
        <authorList>
            <person name="Adams T.M."/>
            <person name="Armitage A.D."/>
            <person name="Sobczyk M.K."/>
            <person name="Bates H.J."/>
            <person name="Dunwell J.M."/>
            <person name="Nellist C.F."/>
            <person name="Harrison R.J."/>
        </authorList>
    </citation>
    <scope>NUCLEOTIDE SEQUENCE [LARGE SCALE GENOMIC DNA]</scope>
    <source>
        <strain evidence="2 3">SCRP333</strain>
    </source>
</reference>
<feature type="compositionally biased region" description="Low complexity" evidence="1">
    <location>
        <begin position="52"/>
        <end position="80"/>
    </location>
</feature>
<feature type="compositionally biased region" description="Polar residues" evidence="1">
    <location>
        <begin position="190"/>
        <end position="200"/>
    </location>
</feature>